<sequence length="518" mass="59294">MGVPRLGRFLEKYGTVQQFTSTPDGAGHTAVIDGPAFAYWLWFARDLGEEQYFDYENAVRWFHRWLQTTGFKHIEYIFDGGLPYSKNEVREHRYKQATNIDTKMLPHFCVPIAQHILKNELSGNVIVCNQEADKFCAVRAHKLDAFIFSQDSDLLVFNLENESGGYIPFQTISLTKTGFVATVYRYKDIQKHISFPLHLLAAAMGVEGHPEMEIDQHSSFTKICSDVEKALKDGTLESMIPKTEVERVVKYYSLEDPELTDTGDSLTWGRIQEAFHCSTDVPCVWLPQQKELPSARCSWIEGAALRIQAYANFRAQGRLQSRQLREFYRSYQELHSNDVDIDFEYSDGWPYLANKFAGWPFAQRFILSAIRCMNGITNISLVSLLLMFSVCLSKKNILLDDKVSPSKAGISVVSRFMASTYSLSMLFFSANDTREDLQSFSPLSHCCNFVYYHHFLYKIKTGRKPSSLVPDRDTAKLAYNMYKALLADGFKVEIVMSIWEKSLSGSKRKRALNSKKET</sequence>
<organism evidence="3 5">
    <name type="scientific">Schizosaccharomyces japonicus (strain yFS275 / FY16936)</name>
    <name type="common">Fission yeast</name>
    <dbReference type="NCBI Taxonomy" id="402676"/>
    <lineage>
        <taxon>Eukaryota</taxon>
        <taxon>Fungi</taxon>
        <taxon>Dikarya</taxon>
        <taxon>Ascomycota</taxon>
        <taxon>Taphrinomycotina</taxon>
        <taxon>Schizosaccharomycetes</taxon>
        <taxon>Schizosaccharomycetales</taxon>
        <taxon>Schizosaccharomycetaceae</taxon>
        <taxon>Schizosaccharomyces</taxon>
    </lineage>
</organism>
<accession>B6JV48</accession>
<dbReference type="CDD" id="cd18675">
    <property type="entry name" value="PIN_SpAst1-like"/>
    <property type="match status" value="1"/>
</dbReference>
<dbReference type="PANTHER" id="PTHR15665">
    <property type="entry name" value="ASTEROID PROTEIN"/>
    <property type="match status" value="1"/>
</dbReference>
<comment type="similarity">
    <text evidence="1">Belongs to the asteroid family.</text>
</comment>
<evidence type="ECO:0000259" key="2">
    <source>
        <dbReference type="Pfam" id="PF12813"/>
    </source>
</evidence>
<proteinExistence type="inferred from homology"/>
<gene>
    <name evidence="4" type="primary">ast1</name>
    <name evidence="3" type="ORF">SJAG_00250</name>
</gene>
<dbReference type="JaponicusDB" id="SJAG_00250">
    <property type="gene designation" value="ast1"/>
</dbReference>
<name>B6JV48_SCHJY</name>
<reference evidence="3 5" key="1">
    <citation type="journal article" date="2011" name="Science">
        <title>Comparative functional genomics of the fission yeasts.</title>
        <authorList>
            <person name="Rhind N."/>
            <person name="Chen Z."/>
            <person name="Yassour M."/>
            <person name="Thompson D.A."/>
            <person name="Haas B.J."/>
            <person name="Habib N."/>
            <person name="Wapinski I."/>
            <person name="Roy S."/>
            <person name="Lin M.F."/>
            <person name="Heiman D.I."/>
            <person name="Young S.K."/>
            <person name="Furuya K."/>
            <person name="Guo Y."/>
            <person name="Pidoux A."/>
            <person name="Chen H.M."/>
            <person name="Robbertse B."/>
            <person name="Goldberg J.M."/>
            <person name="Aoki K."/>
            <person name="Bayne E.H."/>
            <person name="Berlin A.M."/>
            <person name="Desjardins C.A."/>
            <person name="Dobbs E."/>
            <person name="Dukaj L."/>
            <person name="Fan L."/>
            <person name="FitzGerald M.G."/>
            <person name="French C."/>
            <person name="Gujja S."/>
            <person name="Hansen K."/>
            <person name="Keifenheim D."/>
            <person name="Levin J.Z."/>
            <person name="Mosher R.A."/>
            <person name="Mueller C.A."/>
            <person name="Pfiffner J."/>
            <person name="Priest M."/>
            <person name="Russ C."/>
            <person name="Smialowska A."/>
            <person name="Swoboda P."/>
            <person name="Sykes S.M."/>
            <person name="Vaughn M."/>
            <person name="Vengrova S."/>
            <person name="Yoder R."/>
            <person name="Zeng Q."/>
            <person name="Allshire R."/>
            <person name="Baulcombe D."/>
            <person name="Birren B.W."/>
            <person name="Brown W."/>
            <person name="Ekwall K."/>
            <person name="Kellis M."/>
            <person name="Leatherwood J."/>
            <person name="Levin H."/>
            <person name="Margalit H."/>
            <person name="Martienssen R."/>
            <person name="Nieduszynski C.A."/>
            <person name="Spatafora J.W."/>
            <person name="Friedman N."/>
            <person name="Dalgaard J.Z."/>
            <person name="Baumann P."/>
            <person name="Niki H."/>
            <person name="Regev A."/>
            <person name="Nusbaum C."/>
        </authorList>
    </citation>
    <scope>NUCLEOTIDE SEQUENCE [LARGE SCALE GENOMIC DNA]</scope>
    <source>
        <strain evidence="5">yFS275 / FY16936</strain>
    </source>
</reference>
<dbReference type="Proteomes" id="UP000001744">
    <property type="component" value="Unassembled WGS sequence"/>
</dbReference>
<protein>
    <submittedName>
        <fullName evidence="3">Asteroid</fullName>
    </submittedName>
</protein>
<evidence type="ECO:0000313" key="5">
    <source>
        <dbReference type="Proteomes" id="UP000001744"/>
    </source>
</evidence>
<evidence type="ECO:0000256" key="1">
    <source>
        <dbReference type="ARBA" id="ARBA00007398"/>
    </source>
</evidence>
<evidence type="ECO:0000313" key="4">
    <source>
        <dbReference type="JaponicusDB" id="SJAG_00250"/>
    </source>
</evidence>
<dbReference type="OrthoDB" id="5297549at2759"/>
<dbReference type="HOGENOM" id="CLU_526930_0_0_1"/>
<dbReference type="InterPro" id="IPR026832">
    <property type="entry name" value="Asteroid"/>
</dbReference>
<dbReference type="GeneID" id="7047837"/>
<dbReference type="Pfam" id="PF12813">
    <property type="entry name" value="XPG_I_2"/>
    <property type="match status" value="1"/>
</dbReference>
<dbReference type="RefSeq" id="XP_002171542.1">
    <property type="nucleotide sequence ID" value="XM_002171506.2"/>
</dbReference>
<dbReference type="Gene3D" id="3.40.50.1010">
    <property type="entry name" value="5'-nuclease"/>
    <property type="match status" value="1"/>
</dbReference>
<dbReference type="EMBL" id="KE651166">
    <property type="protein sequence ID" value="EEB05249.1"/>
    <property type="molecule type" value="Genomic_DNA"/>
</dbReference>
<dbReference type="OMA" id="AFAYWLW"/>
<dbReference type="PANTHER" id="PTHR15665:SF1">
    <property type="entry name" value="PROTEIN ASTEROID HOMOLOG 1"/>
    <property type="match status" value="1"/>
</dbReference>
<evidence type="ECO:0000313" key="3">
    <source>
        <dbReference type="EMBL" id="EEB05249.1"/>
    </source>
</evidence>
<dbReference type="STRING" id="402676.B6JV48"/>
<dbReference type="InterPro" id="IPR029060">
    <property type="entry name" value="PIN-like_dom_sf"/>
</dbReference>
<dbReference type="SUPFAM" id="SSF88723">
    <property type="entry name" value="PIN domain-like"/>
    <property type="match status" value="1"/>
</dbReference>
<keyword evidence="5" id="KW-1185">Reference proteome</keyword>
<dbReference type="InterPro" id="IPR039436">
    <property type="entry name" value="Asteroid_dom"/>
</dbReference>
<dbReference type="eggNOG" id="ENOG502SCR2">
    <property type="taxonomic scope" value="Eukaryota"/>
</dbReference>
<feature type="domain" description="Asteroid" evidence="2">
    <location>
        <begin position="106"/>
        <end position="341"/>
    </location>
</feature>
<dbReference type="AlphaFoldDB" id="B6JV48"/>
<dbReference type="VEuPathDB" id="FungiDB:SJAG_00250"/>